<evidence type="ECO:0000256" key="1">
    <source>
        <dbReference type="ARBA" id="ARBA00006420"/>
    </source>
</evidence>
<dbReference type="FunFam" id="3.30.300.130:FF:000001">
    <property type="entry name" value="NFU1 iron-sulfur cluster scaffold"/>
    <property type="match status" value="1"/>
</dbReference>
<dbReference type="InterPro" id="IPR001075">
    <property type="entry name" value="NIF_FeS_clus_asmbl_NifU_C"/>
</dbReference>
<evidence type="ECO:0000256" key="2">
    <source>
        <dbReference type="SAM" id="Phobius"/>
    </source>
</evidence>
<dbReference type="GO" id="GO:0005506">
    <property type="term" value="F:iron ion binding"/>
    <property type="evidence" value="ECO:0007669"/>
    <property type="project" value="InterPro"/>
</dbReference>
<dbReference type="SUPFAM" id="SSF117916">
    <property type="entry name" value="Fe-S cluster assembly (FSCA) domain-like"/>
    <property type="match status" value="1"/>
</dbReference>
<protein>
    <recommendedName>
        <fullName evidence="3">Scaffold protein Nfu/NifU N-terminal domain-containing protein</fullName>
    </recommendedName>
</protein>
<feature type="transmembrane region" description="Helical" evidence="2">
    <location>
        <begin position="230"/>
        <end position="249"/>
    </location>
</feature>
<reference evidence="4 5" key="1">
    <citation type="submission" date="2018-02" db="EMBL/GenBank/DDBJ databases">
        <title>Genome sequence of the basidiomycete white-rot fungus Phlebia centrifuga.</title>
        <authorList>
            <person name="Granchi Z."/>
            <person name="Peng M."/>
            <person name="de Vries R.P."/>
            <person name="Hilden K."/>
            <person name="Makela M.R."/>
            <person name="Grigoriev I."/>
            <person name="Riley R."/>
        </authorList>
    </citation>
    <scope>NUCLEOTIDE SEQUENCE [LARGE SCALE GENOMIC DNA]</scope>
    <source>
        <strain evidence="4 5">FBCC195</strain>
    </source>
</reference>
<dbReference type="GO" id="GO:0016226">
    <property type="term" value="P:iron-sulfur cluster assembly"/>
    <property type="evidence" value="ECO:0007669"/>
    <property type="project" value="InterPro"/>
</dbReference>
<keyword evidence="2" id="KW-0472">Membrane</keyword>
<dbReference type="SUPFAM" id="SSF110836">
    <property type="entry name" value="Hypothetical protein SAV1430"/>
    <property type="match status" value="1"/>
</dbReference>
<dbReference type="Gene3D" id="3.30.1370.70">
    <property type="entry name" value="Scaffold protein Nfu/NifU, N-terminal domain"/>
    <property type="match status" value="1"/>
</dbReference>
<comment type="caution">
    <text evidence="4">The sequence shown here is derived from an EMBL/GenBank/DDBJ whole genome shotgun (WGS) entry which is preliminary data.</text>
</comment>
<dbReference type="AlphaFoldDB" id="A0A2R6NL06"/>
<keyword evidence="2" id="KW-1133">Transmembrane helix</keyword>
<proteinExistence type="inferred from homology"/>
<dbReference type="SMART" id="SM00932">
    <property type="entry name" value="Nfu_N"/>
    <property type="match status" value="1"/>
</dbReference>
<dbReference type="InterPro" id="IPR014824">
    <property type="entry name" value="Nfu/NifU_N"/>
</dbReference>
<dbReference type="Proteomes" id="UP000186601">
    <property type="component" value="Unassembled WGS sequence"/>
</dbReference>
<organism evidence="4 5">
    <name type="scientific">Hermanssonia centrifuga</name>
    <dbReference type="NCBI Taxonomy" id="98765"/>
    <lineage>
        <taxon>Eukaryota</taxon>
        <taxon>Fungi</taxon>
        <taxon>Dikarya</taxon>
        <taxon>Basidiomycota</taxon>
        <taxon>Agaricomycotina</taxon>
        <taxon>Agaricomycetes</taxon>
        <taxon>Polyporales</taxon>
        <taxon>Meruliaceae</taxon>
        <taxon>Hermanssonia</taxon>
    </lineage>
</organism>
<accession>A0A2R6NL06</accession>
<dbReference type="InterPro" id="IPR034904">
    <property type="entry name" value="FSCA_dom_sf"/>
</dbReference>
<comment type="similarity">
    <text evidence="1">Belongs to the NifU family.</text>
</comment>
<dbReference type="PANTHER" id="PTHR11178:SF1">
    <property type="entry name" value="NFU1 IRON-SULFUR CLUSTER SCAFFOLD HOMOLOG, MITOCHONDRIAL"/>
    <property type="match status" value="1"/>
</dbReference>
<dbReference type="PANTHER" id="PTHR11178">
    <property type="entry name" value="IRON-SULFUR CLUSTER SCAFFOLD PROTEIN NFU-RELATED"/>
    <property type="match status" value="1"/>
</dbReference>
<evidence type="ECO:0000259" key="3">
    <source>
        <dbReference type="SMART" id="SM00932"/>
    </source>
</evidence>
<evidence type="ECO:0000313" key="4">
    <source>
        <dbReference type="EMBL" id="PSR72672.1"/>
    </source>
</evidence>
<dbReference type="OrthoDB" id="565552at2759"/>
<sequence>MFIQTETTPNDDSLKFIPGVAVMSDGTAEFLDTRSALKSPLAIRLMGIEGVTGVFYGPDFVTVSKDSENTWAVIKPEIYSILMEFFSSNQPLFRSEEDREAAGPQDTKILDTDSETVAMIKELLETRVRPAIMEDGGDIEYRGFTEDGTVQVKLKGSCRGCDSSTVTLKSGIERMLMHYIPEVKGVEQDWLLDLVEADEAFISGVLNQPVDPENYYAHLMGRTCIEAAKYGLYVVAVAMVNAIMVCITLEKEK</sequence>
<keyword evidence="2" id="KW-0812">Transmembrane</keyword>
<dbReference type="GO" id="GO:0005739">
    <property type="term" value="C:mitochondrion"/>
    <property type="evidence" value="ECO:0007669"/>
    <property type="project" value="TreeGrafter"/>
</dbReference>
<dbReference type="EMBL" id="MLYV02001142">
    <property type="protein sequence ID" value="PSR72672.1"/>
    <property type="molecule type" value="Genomic_DNA"/>
</dbReference>
<dbReference type="Pfam" id="PF08712">
    <property type="entry name" value="Nfu_N"/>
    <property type="match status" value="1"/>
</dbReference>
<dbReference type="Pfam" id="PF01106">
    <property type="entry name" value="NifU"/>
    <property type="match status" value="1"/>
</dbReference>
<dbReference type="InterPro" id="IPR036498">
    <property type="entry name" value="Nfu/NifU_N_sf"/>
</dbReference>
<dbReference type="Gene3D" id="3.30.300.130">
    <property type="entry name" value="Fe-S cluster assembly (FSCA)"/>
    <property type="match status" value="1"/>
</dbReference>
<evidence type="ECO:0000313" key="5">
    <source>
        <dbReference type="Proteomes" id="UP000186601"/>
    </source>
</evidence>
<dbReference type="GO" id="GO:0051536">
    <property type="term" value="F:iron-sulfur cluster binding"/>
    <property type="evidence" value="ECO:0007669"/>
    <property type="project" value="InterPro"/>
</dbReference>
<dbReference type="FunFam" id="3.30.1370.70:FF:000001">
    <property type="entry name" value="NifU-like protein 4, mitochondrial"/>
    <property type="match status" value="1"/>
</dbReference>
<feature type="domain" description="Scaffold protein Nfu/NifU N-terminal" evidence="3">
    <location>
        <begin position="3"/>
        <end position="89"/>
    </location>
</feature>
<name>A0A2R6NL06_9APHY</name>
<gene>
    <name evidence="4" type="ORF">PHLCEN_2v11461</name>
</gene>
<keyword evidence="5" id="KW-1185">Reference proteome</keyword>
<dbReference type="STRING" id="98765.A0A2R6NL06"/>